<feature type="domain" description="N-acetyltransferase" evidence="1">
    <location>
        <begin position="11"/>
        <end position="155"/>
    </location>
</feature>
<dbReference type="EMBL" id="BMFV01000002">
    <property type="protein sequence ID" value="GGH74961.1"/>
    <property type="molecule type" value="Genomic_DNA"/>
</dbReference>
<dbReference type="InterPro" id="IPR052829">
    <property type="entry name" value="N-acetyltransferase_domain"/>
</dbReference>
<comment type="caution">
    <text evidence="2">The sequence shown here is derived from an EMBL/GenBank/DDBJ whole genome shotgun (WGS) entry which is preliminary data.</text>
</comment>
<dbReference type="PANTHER" id="PTHR43259:SF1">
    <property type="entry name" value="N-ACETYLTRANSFERASE DOMAIN-CONTAINING PROTEIN"/>
    <property type="match status" value="1"/>
</dbReference>
<dbReference type="AlphaFoldDB" id="A0A8J2ZS30"/>
<dbReference type="InterPro" id="IPR000182">
    <property type="entry name" value="GNAT_dom"/>
</dbReference>
<protein>
    <submittedName>
        <fullName evidence="2">Putative N-acetyltransferase YycN</fullName>
    </submittedName>
</protein>
<keyword evidence="3" id="KW-1185">Reference proteome</keyword>
<name>A0A8J2ZS30_9BACL</name>
<evidence type="ECO:0000259" key="1">
    <source>
        <dbReference type="PROSITE" id="PS51186"/>
    </source>
</evidence>
<dbReference type="RefSeq" id="WP_188495507.1">
    <property type="nucleotide sequence ID" value="NZ_BMFV01000002.1"/>
</dbReference>
<organism evidence="2 3">
    <name type="scientific">Pullulanibacillus pueri</name>
    <dbReference type="NCBI Taxonomy" id="1437324"/>
    <lineage>
        <taxon>Bacteria</taxon>
        <taxon>Bacillati</taxon>
        <taxon>Bacillota</taxon>
        <taxon>Bacilli</taxon>
        <taxon>Bacillales</taxon>
        <taxon>Sporolactobacillaceae</taxon>
        <taxon>Pullulanibacillus</taxon>
    </lineage>
</organism>
<evidence type="ECO:0000313" key="2">
    <source>
        <dbReference type="EMBL" id="GGH74961.1"/>
    </source>
</evidence>
<sequence>MTIELKAMDATTFQNYISQSIEAYANEHIRAGNWQEEEALEKAKRQFEQLLPNGLNTKGHLLFSIYHKHEAIGHLWLHVNHQGLYKKAFIYDIELLENYRGKGLGKATLEALDQYAQKLGIKEIRLHVFAHNKRAIALYQKMDYKTTDYHMMKTF</sequence>
<dbReference type="InterPro" id="IPR016181">
    <property type="entry name" value="Acyl_CoA_acyltransferase"/>
</dbReference>
<dbReference type="Proteomes" id="UP000656813">
    <property type="component" value="Unassembled WGS sequence"/>
</dbReference>
<dbReference type="Pfam" id="PF00583">
    <property type="entry name" value="Acetyltransf_1"/>
    <property type="match status" value="1"/>
</dbReference>
<evidence type="ECO:0000313" key="3">
    <source>
        <dbReference type="Proteomes" id="UP000656813"/>
    </source>
</evidence>
<gene>
    <name evidence="2" type="primary">yycN</name>
    <name evidence="2" type="ORF">GCM10007096_03680</name>
</gene>
<accession>A0A8J2ZS30</accession>
<reference evidence="2" key="2">
    <citation type="submission" date="2020-09" db="EMBL/GenBank/DDBJ databases">
        <authorList>
            <person name="Sun Q."/>
            <person name="Zhou Y."/>
        </authorList>
    </citation>
    <scope>NUCLEOTIDE SEQUENCE</scope>
    <source>
        <strain evidence="2">CGMCC 1.12777</strain>
    </source>
</reference>
<dbReference type="GO" id="GO:0016747">
    <property type="term" value="F:acyltransferase activity, transferring groups other than amino-acyl groups"/>
    <property type="evidence" value="ECO:0007669"/>
    <property type="project" value="InterPro"/>
</dbReference>
<dbReference type="Gene3D" id="3.40.630.30">
    <property type="match status" value="1"/>
</dbReference>
<reference evidence="2" key="1">
    <citation type="journal article" date="2014" name="Int. J. Syst. Evol. Microbiol.">
        <title>Complete genome sequence of Corynebacterium casei LMG S-19264T (=DSM 44701T), isolated from a smear-ripened cheese.</title>
        <authorList>
            <consortium name="US DOE Joint Genome Institute (JGI-PGF)"/>
            <person name="Walter F."/>
            <person name="Albersmeier A."/>
            <person name="Kalinowski J."/>
            <person name="Ruckert C."/>
        </authorList>
    </citation>
    <scope>NUCLEOTIDE SEQUENCE</scope>
    <source>
        <strain evidence="2">CGMCC 1.12777</strain>
    </source>
</reference>
<dbReference type="PROSITE" id="PS51186">
    <property type="entry name" value="GNAT"/>
    <property type="match status" value="1"/>
</dbReference>
<dbReference type="SUPFAM" id="SSF55729">
    <property type="entry name" value="Acyl-CoA N-acyltransferases (Nat)"/>
    <property type="match status" value="1"/>
</dbReference>
<dbReference type="PANTHER" id="PTHR43259">
    <property type="entry name" value="SPT10P"/>
    <property type="match status" value="1"/>
</dbReference>
<proteinExistence type="predicted"/>
<dbReference type="CDD" id="cd04301">
    <property type="entry name" value="NAT_SF"/>
    <property type="match status" value="1"/>
</dbReference>